<proteinExistence type="predicted"/>
<comment type="caution">
    <text evidence="1">The sequence shown here is derived from an EMBL/GenBank/DDBJ whole genome shotgun (WGS) entry which is preliminary data.</text>
</comment>
<evidence type="ECO:0000313" key="1">
    <source>
        <dbReference type="EMBL" id="GAI75859.1"/>
    </source>
</evidence>
<reference evidence="1" key="1">
    <citation type="journal article" date="2014" name="Front. Microbiol.">
        <title>High frequency of phylogenetically diverse reductive dehalogenase-homologous genes in deep subseafloor sedimentary metagenomes.</title>
        <authorList>
            <person name="Kawai M."/>
            <person name="Futagami T."/>
            <person name="Toyoda A."/>
            <person name="Takaki Y."/>
            <person name="Nishi S."/>
            <person name="Hori S."/>
            <person name="Arai W."/>
            <person name="Tsubouchi T."/>
            <person name="Morono Y."/>
            <person name="Uchiyama I."/>
            <person name="Ito T."/>
            <person name="Fujiyama A."/>
            <person name="Inagaki F."/>
            <person name="Takami H."/>
        </authorList>
    </citation>
    <scope>NUCLEOTIDE SEQUENCE</scope>
    <source>
        <strain evidence="1">Expedition CK06-06</strain>
    </source>
</reference>
<sequence length="46" mass="5354">MGSRTDEYSDKKISYAKKETHFCKYCGLGFRTAQAYRDHEANCSKK</sequence>
<protein>
    <recommendedName>
        <fullName evidence="2">C2H2-type domain-containing protein</fullName>
    </recommendedName>
</protein>
<evidence type="ECO:0008006" key="2">
    <source>
        <dbReference type="Google" id="ProtNLM"/>
    </source>
</evidence>
<accession>X1T782</accession>
<name>X1T782_9ZZZZ</name>
<dbReference type="AlphaFoldDB" id="X1T782"/>
<gene>
    <name evidence="1" type="ORF">S12H4_20500</name>
</gene>
<organism evidence="1">
    <name type="scientific">marine sediment metagenome</name>
    <dbReference type="NCBI Taxonomy" id="412755"/>
    <lineage>
        <taxon>unclassified sequences</taxon>
        <taxon>metagenomes</taxon>
        <taxon>ecological metagenomes</taxon>
    </lineage>
</organism>
<dbReference type="EMBL" id="BARW01010404">
    <property type="protein sequence ID" value="GAI75859.1"/>
    <property type="molecule type" value="Genomic_DNA"/>
</dbReference>